<dbReference type="EMBL" id="CAJFCJ010000019">
    <property type="protein sequence ID" value="CAD5123017.1"/>
    <property type="molecule type" value="Genomic_DNA"/>
</dbReference>
<dbReference type="Gene3D" id="1.25.40.1030">
    <property type="match status" value="1"/>
</dbReference>
<accession>A0A7I8W459</accession>
<feature type="compositionally biased region" description="Polar residues" evidence="10">
    <location>
        <begin position="965"/>
        <end position="975"/>
    </location>
</feature>
<evidence type="ECO:0000256" key="9">
    <source>
        <dbReference type="PROSITE-ProRule" id="PRU00221"/>
    </source>
</evidence>
<evidence type="ECO:0000313" key="13">
    <source>
        <dbReference type="Proteomes" id="UP000549394"/>
    </source>
</evidence>
<dbReference type="GO" id="GO:0070971">
    <property type="term" value="C:endoplasmic reticulum exit site"/>
    <property type="evidence" value="ECO:0007669"/>
    <property type="project" value="TreeGrafter"/>
</dbReference>
<dbReference type="GO" id="GO:0005198">
    <property type="term" value="F:structural molecule activity"/>
    <property type="evidence" value="ECO:0007669"/>
    <property type="project" value="TreeGrafter"/>
</dbReference>
<reference evidence="12 13" key="1">
    <citation type="submission" date="2020-08" db="EMBL/GenBank/DDBJ databases">
        <authorList>
            <person name="Hejnol A."/>
        </authorList>
    </citation>
    <scope>NUCLEOTIDE SEQUENCE [LARGE SCALE GENOMIC DNA]</scope>
</reference>
<dbReference type="GO" id="GO:0030127">
    <property type="term" value="C:COPII vesicle coat"/>
    <property type="evidence" value="ECO:0007669"/>
    <property type="project" value="TreeGrafter"/>
</dbReference>
<dbReference type="PROSITE" id="PS00678">
    <property type="entry name" value="WD_REPEATS_1"/>
    <property type="match status" value="1"/>
</dbReference>
<organism evidence="12 13">
    <name type="scientific">Dimorphilus gyrociliatus</name>
    <dbReference type="NCBI Taxonomy" id="2664684"/>
    <lineage>
        <taxon>Eukaryota</taxon>
        <taxon>Metazoa</taxon>
        <taxon>Spiralia</taxon>
        <taxon>Lophotrochozoa</taxon>
        <taxon>Annelida</taxon>
        <taxon>Polychaeta</taxon>
        <taxon>Polychaeta incertae sedis</taxon>
        <taxon>Dinophilidae</taxon>
        <taxon>Dimorphilus</taxon>
    </lineage>
</organism>
<dbReference type="GO" id="GO:0007029">
    <property type="term" value="P:endoplasmic reticulum organization"/>
    <property type="evidence" value="ECO:0007669"/>
    <property type="project" value="TreeGrafter"/>
</dbReference>
<dbReference type="InterPro" id="IPR040251">
    <property type="entry name" value="SEC31-like"/>
</dbReference>
<evidence type="ECO:0000256" key="2">
    <source>
        <dbReference type="ARBA" id="ARBA00009358"/>
    </source>
</evidence>
<feature type="compositionally biased region" description="Polar residues" evidence="10">
    <location>
        <begin position="1052"/>
        <end position="1067"/>
    </location>
</feature>
<dbReference type="PANTHER" id="PTHR13923">
    <property type="entry name" value="SEC31-RELATED PROTEIN"/>
    <property type="match status" value="1"/>
</dbReference>
<gene>
    <name evidence="12" type="ORF">DGYR_LOCUS10745</name>
</gene>
<dbReference type="OrthoDB" id="542917at2759"/>
<feature type="compositionally biased region" description="Polar residues" evidence="10">
    <location>
        <begin position="810"/>
        <end position="831"/>
    </location>
</feature>
<dbReference type="InterPro" id="IPR001680">
    <property type="entry name" value="WD40_rpt"/>
</dbReference>
<dbReference type="SMART" id="SM00320">
    <property type="entry name" value="WD40"/>
    <property type="match status" value="5"/>
</dbReference>
<dbReference type="InterPro" id="IPR015943">
    <property type="entry name" value="WD40/YVTN_repeat-like_dom_sf"/>
</dbReference>
<evidence type="ECO:0000256" key="7">
    <source>
        <dbReference type="ARBA" id="ARBA00022892"/>
    </source>
</evidence>
<dbReference type="Pfam" id="PF12931">
    <property type="entry name" value="TPR_Sec16"/>
    <property type="match status" value="1"/>
</dbReference>
<feature type="domain" description="Sec16 Sec23-binding" evidence="11">
    <location>
        <begin position="569"/>
        <end position="698"/>
    </location>
</feature>
<evidence type="ECO:0000256" key="3">
    <source>
        <dbReference type="ARBA" id="ARBA00022448"/>
    </source>
</evidence>
<keyword evidence="4 9" id="KW-0853">WD repeat</keyword>
<evidence type="ECO:0000256" key="6">
    <source>
        <dbReference type="ARBA" id="ARBA00022824"/>
    </source>
</evidence>
<evidence type="ECO:0000256" key="4">
    <source>
        <dbReference type="ARBA" id="ARBA00022574"/>
    </source>
</evidence>
<evidence type="ECO:0000256" key="1">
    <source>
        <dbReference type="ARBA" id="ARBA00004240"/>
    </source>
</evidence>
<sequence length="1198" mass="130885">MKVKSISRTANIAWSPAEQHPIYLAAGTAAQQLDASFSTSSTLELFSIDLGDQDDQAQLSKSIEIDQRLHKLVWGRHGSSGGGTLVGGTDNGKVLLWSAADLFSGKESLLHCFEEHQGAVSALDVNSFQPNLVASGAGNSDIFIWDLNSIGSKSEPMTPGTKSQPLDDVTCLQWNRQVQHILGSTYAGRSVVWDLRKSEPIIKITDSMSRIKSKILEWHPDVSTQLCLASDDDHSPIIQMWDLRFLTSPIRTLEGHNRGLLSLAWCSQDSELLLSCGKDNRILCWNPHSQVQNGEIVYELPNTTQWAFDLAWCPRNPAVFSSCSFDGNISIYSLLGKPSAPTSAPSVIDQSFPNQANDPFVMPTQPQQTKSSSVMLKKAPKWLKRPCGASFGFGGKLVVFKKQPAPSPQQAPQRLVTTYQITTETDFVQKAEILESTLYQGGLPELCVANSENSSNKNDEELWRFIGVHFGAEPRVNFLRLLGFDSTTIQNQVNKFVGPSNKPESMVEQVTNKVNQLQVNEAPGTDAFDQIAASGAASSVGSSTQSSRANSPLTFCTEEAKAEGLATRCLLTANVESAVDVCLHTEKFAEALLLAVAGGSDLLRRTQKTVLQKVATPFTRLLYSVITHDLGSVIETCDLSQWKEALALVITYAKPNEFSIMCDNLGKRLQESGQISDAALCYVCAGNVNSTVACLQSRLALNEIVEVVSVLHKAMLNTQRSDSSVLLGKALSNTLSQYCHLLVSEGKLKTAYNFLDMSNDEAISLLKERIYRFLSASDPQTLRGLSKPQTPFKSYDVKAERKQGAVAQGPGQTAVGQPKNYRQNNYTSSPAPSYGQGYIQTSVYDPNVSNYRQQTPAFAQPVSNYAPPVSNYTPVPSYSQPSSYGQPSSMYTPTTLSNYNPGVMTSQPAYNVAQTTVVSSHNYTPNFSTTLGAQTNNYHQGSNPIQNTDMGIASYAKRKIRSRENSISDNQQSIPPNIFQPAPQTETMPPPMANPPMGMSHSYQDNRPEQAWNDPPPVRQMKPASTIPAPIMTPMPSMGHPQQEMPAPGAPTSFNPTGVFQPTSSQDVAPPPAPVQQPTPEPEQKGPIPEQHEPLQTTFDALRKVCSEKAYSNQMRRKMDEVGRKLEVLYDKLRANSLSENVTHGLHEIINCAKVGDYKTAVAYHSHLATTTNFTEVGSFLPAIKSLLQSADNLGVQL</sequence>
<dbReference type="Gene3D" id="2.130.10.10">
    <property type="entry name" value="YVTN repeat-like/Quinoprotein amine dehydrogenase"/>
    <property type="match status" value="1"/>
</dbReference>
<dbReference type="Gene3D" id="1.20.940.10">
    <property type="entry name" value="Functional domain of the splicing factor Prp18"/>
    <property type="match status" value="1"/>
</dbReference>
<dbReference type="Pfam" id="PF00400">
    <property type="entry name" value="WD40"/>
    <property type="match status" value="2"/>
</dbReference>
<evidence type="ECO:0000256" key="10">
    <source>
        <dbReference type="SAM" id="MobiDB-lite"/>
    </source>
</evidence>
<comment type="similarity">
    <text evidence="2">Belongs to the WD repeat SEC31 family.</text>
</comment>
<feature type="region of interest" description="Disordered" evidence="10">
    <location>
        <begin position="1033"/>
        <end position="1091"/>
    </location>
</feature>
<keyword evidence="5" id="KW-0677">Repeat</keyword>
<dbReference type="GO" id="GO:0090110">
    <property type="term" value="P:COPII-coated vesicle cargo loading"/>
    <property type="evidence" value="ECO:0007669"/>
    <property type="project" value="TreeGrafter"/>
</dbReference>
<dbReference type="InterPro" id="IPR019775">
    <property type="entry name" value="WD40_repeat_CS"/>
</dbReference>
<evidence type="ECO:0000259" key="11">
    <source>
        <dbReference type="Pfam" id="PF12931"/>
    </source>
</evidence>
<keyword evidence="3" id="KW-0813">Transport</keyword>
<feature type="repeat" description="WD" evidence="9">
    <location>
        <begin position="113"/>
        <end position="149"/>
    </location>
</feature>
<dbReference type="Proteomes" id="UP000549394">
    <property type="component" value="Unassembled WGS sequence"/>
</dbReference>
<dbReference type="PANTHER" id="PTHR13923:SF11">
    <property type="entry name" value="SECRETORY 31, ISOFORM D"/>
    <property type="match status" value="1"/>
</dbReference>
<dbReference type="InterPro" id="IPR036322">
    <property type="entry name" value="WD40_repeat_dom_sf"/>
</dbReference>
<evidence type="ECO:0000313" key="12">
    <source>
        <dbReference type="EMBL" id="CAD5123017.1"/>
    </source>
</evidence>
<evidence type="ECO:0000256" key="5">
    <source>
        <dbReference type="ARBA" id="ARBA00022737"/>
    </source>
</evidence>
<proteinExistence type="inferred from homology"/>
<feature type="region of interest" description="Disordered" evidence="10">
    <location>
        <begin position="803"/>
        <end position="832"/>
    </location>
</feature>
<dbReference type="InterPro" id="IPR024298">
    <property type="entry name" value="Sec16_Sec23-bd"/>
</dbReference>
<dbReference type="SUPFAM" id="SSF50978">
    <property type="entry name" value="WD40 repeat-like"/>
    <property type="match status" value="1"/>
</dbReference>
<feature type="repeat" description="WD" evidence="9">
    <location>
        <begin position="253"/>
        <end position="286"/>
    </location>
</feature>
<dbReference type="AlphaFoldDB" id="A0A7I8W459"/>
<feature type="region of interest" description="Disordered" evidence="10">
    <location>
        <begin position="965"/>
        <end position="1020"/>
    </location>
</feature>
<name>A0A7I8W459_9ANNE</name>
<keyword evidence="13" id="KW-1185">Reference proteome</keyword>
<comment type="caution">
    <text evidence="12">The sequence shown here is derived from an EMBL/GenBank/DDBJ whole genome shotgun (WGS) entry which is preliminary data.</text>
</comment>
<keyword evidence="8" id="KW-0653">Protein transport</keyword>
<dbReference type="PROSITE" id="PS50082">
    <property type="entry name" value="WD_REPEATS_2"/>
    <property type="match status" value="2"/>
</dbReference>
<evidence type="ECO:0000256" key="8">
    <source>
        <dbReference type="ARBA" id="ARBA00022927"/>
    </source>
</evidence>
<dbReference type="GO" id="GO:0015031">
    <property type="term" value="P:protein transport"/>
    <property type="evidence" value="ECO:0007669"/>
    <property type="project" value="UniProtKB-KW"/>
</dbReference>
<protein>
    <submittedName>
        <fullName evidence="12">DgyrCDS11404</fullName>
    </submittedName>
</protein>
<keyword evidence="6" id="KW-0256">Endoplasmic reticulum</keyword>
<comment type="subcellular location">
    <subcellularLocation>
        <location evidence="1">Endoplasmic reticulum</location>
    </subcellularLocation>
</comment>
<feature type="compositionally biased region" description="Pro residues" evidence="10">
    <location>
        <begin position="1069"/>
        <end position="1081"/>
    </location>
</feature>
<keyword evidence="7" id="KW-0931">ER-Golgi transport</keyword>